<gene>
    <name evidence="2" type="ORF">D7294_24370</name>
</gene>
<sequence length="311" mass="33648">MQDIHTRSTVLVRRTPGPGRLAELPGARGGPGAPGARSRAGGETKATAGARPPGPREAAPARRPRSTALQVPWVGRELGLGPGVCEAAVALGLIRTVPGEGPWRRRVPRAEFDRLRGDPGAVAALRERARLVGAAAGAGLLGISPARFTRLARVGRFAPADFSLTRYRVVSWRYPAAELLAFAELSPGLLRGRAPEELRRALGRGVDERACRWRARRTARLARQAGDPWQRAAVFAAVLEPPALASAVPVAADRVRLLRLRPPLVAAQLPIDHWDVVRRVLTATDPREARWYQERVRGALADAHSERRPQS</sequence>
<proteinExistence type="predicted"/>
<dbReference type="AlphaFoldDB" id="A0A3A9YTL8"/>
<name>A0A3A9YTL8_9ACTN</name>
<evidence type="ECO:0000313" key="2">
    <source>
        <dbReference type="EMBL" id="RKN38606.1"/>
    </source>
</evidence>
<dbReference type="InterPro" id="IPR045652">
    <property type="entry name" value="DUF6397"/>
</dbReference>
<organism evidence="2 3">
    <name type="scientific">Streptomyces hoynatensis</name>
    <dbReference type="NCBI Taxonomy" id="1141874"/>
    <lineage>
        <taxon>Bacteria</taxon>
        <taxon>Bacillati</taxon>
        <taxon>Actinomycetota</taxon>
        <taxon>Actinomycetes</taxon>
        <taxon>Kitasatosporales</taxon>
        <taxon>Streptomycetaceae</taxon>
        <taxon>Streptomyces</taxon>
    </lineage>
</organism>
<accession>A0A3A9YTL8</accession>
<protein>
    <submittedName>
        <fullName evidence="2">Uncharacterized protein</fullName>
    </submittedName>
</protein>
<evidence type="ECO:0000256" key="1">
    <source>
        <dbReference type="SAM" id="MobiDB-lite"/>
    </source>
</evidence>
<comment type="caution">
    <text evidence="2">The sequence shown here is derived from an EMBL/GenBank/DDBJ whole genome shotgun (WGS) entry which is preliminary data.</text>
</comment>
<dbReference type="Pfam" id="PF19934">
    <property type="entry name" value="DUF6397"/>
    <property type="match status" value="1"/>
</dbReference>
<feature type="region of interest" description="Disordered" evidence="1">
    <location>
        <begin position="1"/>
        <end position="67"/>
    </location>
</feature>
<dbReference type="EMBL" id="RBAL01000017">
    <property type="protein sequence ID" value="RKN38606.1"/>
    <property type="molecule type" value="Genomic_DNA"/>
</dbReference>
<reference evidence="2 3" key="1">
    <citation type="journal article" date="2014" name="Int. J. Syst. Evol. Microbiol.">
        <title>Streptomyces hoynatensis sp. nov., isolated from deep marine sediment.</title>
        <authorList>
            <person name="Veyisoglu A."/>
            <person name="Sahin N."/>
        </authorList>
    </citation>
    <scope>NUCLEOTIDE SEQUENCE [LARGE SCALE GENOMIC DNA]</scope>
    <source>
        <strain evidence="2 3">KCTC 29097</strain>
    </source>
</reference>
<dbReference type="Proteomes" id="UP000272474">
    <property type="component" value="Unassembled WGS sequence"/>
</dbReference>
<evidence type="ECO:0000313" key="3">
    <source>
        <dbReference type="Proteomes" id="UP000272474"/>
    </source>
</evidence>
<keyword evidence="3" id="KW-1185">Reference proteome</keyword>